<evidence type="ECO:0000259" key="3">
    <source>
        <dbReference type="Pfam" id="PF13399"/>
    </source>
</evidence>
<dbReference type="InterPro" id="IPR027381">
    <property type="entry name" value="LytR/CpsA/Psr_C"/>
</dbReference>
<gene>
    <name evidence="4" type="ORF">ACFQWG_01015</name>
</gene>
<feature type="region of interest" description="Disordered" evidence="1">
    <location>
        <begin position="1"/>
        <end position="26"/>
    </location>
</feature>
<evidence type="ECO:0000256" key="1">
    <source>
        <dbReference type="SAM" id="MobiDB-lite"/>
    </source>
</evidence>
<keyword evidence="2" id="KW-1133">Transmembrane helix</keyword>
<dbReference type="EMBL" id="JBHTEF010000001">
    <property type="protein sequence ID" value="MFC7579811.1"/>
    <property type="molecule type" value="Genomic_DNA"/>
</dbReference>
<proteinExistence type="predicted"/>
<evidence type="ECO:0000313" key="4">
    <source>
        <dbReference type="EMBL" id="MFC7579811.1"/>
    </source>
</evidence>
<feature type="compositionally biased region" description="Low complexity" evidence="1">
    <location>
        <begin position="65"/>
        <end position="106"/>
    </location>
</feature>
<dbReference type="Pfam" id="PF13399">
    <property type="entry name" value="LytR_C"/>
    <property type="match status" value="1"/>
</dbReference>
<keyword evidence="5" id="KW-1185">Reference proteome</keyword>
<dbReference type="RefSeq" id="WP_380971320.1">
    <property type="nucleotide sequence ID" value="NZ_JBHTEF010000001.1"/>
</dbReference>
<accession>A0ABW2SI66</accession>
<keyword evidence="2" id="KW-0472">Membrane</keyword>
<feature type="region of interest" description="Disordered" evidence="1">
    <location>
        <begin position="58"/>
        <end position="115"/>
    </location>
</feature>
<feature type="transmembrane region" description="Helical" evidence="2">
    <location>
        <begin position="31"/>
        <end position="49"/>
    </location>
</feature>
<feature type="compositionally biased region" description="Basic and acidic residues" evidence="1">
    <location>
        <begin position="1"/>
        <end position="15"/>
    </location>
</feature>
<feature type="domain" description="LytR/CpsA/Psr regulator C-terminal" evidence="3">
    <location>
        <begin position="120"/>
        <end position="201"/>
    </location>
</feature>
<sequence length="205" mass="21082">MSSQYPKDEFDRAGEDMPVGMHRPQPSRWRSVLPFLVILVVVPLLGWGASHLLTSQGLGGAQSDTTAPTSQSAQSSQSSGGQSSSEASPSGTPEPSESATPEETTPTPTPTPTQSVDYNVVISVLNGTTVQGYAAEAAAQLNNAGFPGTSAANAGDWASQSSVVYYSDPDLEATANEVARVLGVDAVSTTDDADLGGADIIVLLR</sequence>
<evidence type="ECO:0000313" key="5">
    <source>
        <dbReference type="Proteomes" id="UP001596527"/>
    </source>
</evidence>
<protein>
    <submittedName>
        <fullName evidence="4">LytR C-terminal domain-containing protein</fullName>
    </submittedName>
</protein>
<dbReference type="Gene3D" id="3.30.70.2390">
    <property type="match status" value="1"/>
</dbReference>
<comment type="caution">
    <text evidence="4">The sequence shown here is derived from an EMBL/GenBank/DDBJ whole genome shotgun (WGS) entry which is preliminary data.</text>
</comment>
<evidence type="ECO:0000256" key="2">
    <source>
        <dbReference type="SAM" id="Phobius"/>
    </source>
</evidence>
<name>A0ABW2SI66_9ACTO</name>
<reference evidence="5" key="1">
    <citation type="journal article" date="2019" name="Int. J. Syst. Evol. Microbiol.">
        <title>The Global Catalogue of Microorganisms (GCM) 10K type strain sequencing project: providing services to taxonomists for standard genome sequencing and annotation.</title>
        <authorList>
            <consortium name="The Broad Institute Genomics Platform"/>
            <consortium name="The Broad Institute Genome Sequencing Center for Infectious Disease"/>
            <person name="Wu L."/>
            <person name="Ma J."/>
        </authorList>
    </citation>
    <scope>NUCLEOTIDE SEQUENCE [LARGE SCALE GENOMIC DNA]</scope>
    <source>
        <strain evidence="5">CCUG 56698</strain>
    </source>
</reference>
<organism evidence="4 5">
    <name type="scientific">Schaalia naturae</name>
    <dbReference type="NCBI Taxonomy" id="635203"/>
    <lineage>
        <taxon>Bacteria</taxon>
        <taxon>Bacillati</taxon>
        <taxon>Actinomycetota</taxon>
        <taxon>Actinomycetes</taxon>
        <taxon>Actinomycetales</taxon>
        <taxon>Actinomycetaceae</taxon>
        <taxon>Schaalia</taxon>
    </lineage>
</organism>
<dbReference type="Proteomes" id="UP001596527">
    <property type="component" value="Unassembled WGS sequence"/>
</dbReference>
<keyword evidence="2" id="KW-0812">Transmembrane</keyword>